<dbReference type="EMBL" id="JADCNL010000006">
    <property type="protein sequence ID" value="KAG0477061.1"/>
    <property type="molecule type" value="Genomic_DNA"/>
</dbReference>
<evidence type="ECO:0000313" key="3">
    <source>
        <dbReference type="EMBL" id="KAG0478741.1"/>
    </source>
</evidence>
<dbReference type="Proteomes" id="UP000639772">
    <property type="component" value="Chromosome 6"/>
</dbReference>
<evidence type="ECO:0000313" key="2">
    <source>
        <dbReference type="EMBL" id="KAG0477061.1"/>
    </source>
</evidence>
<proteinExistence type="predicted"/>
<feature type="region of interest" description="Disordered" evidence="1">
    <location>
        <begin position="45"/>
        <end position="82"/>
    </location>
</feature>
<dbReference type="AlphaFoldDB" id="A0A835QX23"/>
<dbReference type="Proteomes" id="UP000636800">
    <property type="component" value="Chromosome 6"/>
</dbReference>
<accession>A0A835QX23</accession>
<keyword evidence="4" id="KW-1185">Reference proteome</keyword>
<evidence type="ECO:0000313" key="4">
    <source>
        <dbReference type="Proteomes" id="UP000636800"/>
    </source>
</evidence>
<evidence type="ECO:0000313" key="5">
    <source>
        <dbReference type="Proteomes" id="UP000639772"/>
    </source>
</evidence>
<evidence type="ECO:0000256" key="1">
    <source>
        <dbReference type="SAM" id="MobiDB-lite"/>
    </source>
</evidence>
<name>A0A835QX23_VANPL</name>
<reference evidence="4 5" key="1">
    <citation type="journal article" date="2020" name="Nat. Food">
        <title>A phased Vanilla planifolia genome enables genetic improvement of flavour and production.</title>
        <authorList>
            <person name="Hasing T."/>
            <person name="Tang H."/>
            <person name="Brym M."/>
            <person name="Khazi F."/>
            <person name="Huang T."/>
            <person name="Chambers A.H."/>
        </authorList>
    </citation>
    <scope>NUCLEOTIDE SEQUENCE [LARGE SCALE GENOMIC DNA]</scope>
    <source>
        <tissue evidence="3">Leaf</tissue>
    </source>
</reference>
<dbReference type="EMBL" id="JADCNM010000006">
    <property type="protein sequence ID" value="KAG0478741.1"/>
    <property type="molecule type" value="Genomic_DNA"/>
</dbReference>
<protein>
    <submittedName>
        <fullName evidence="3">Uncharacterized protein</fullName>
    </submittedName>
</protein>
<gene>
    <name evidence="3" type="ORF">HPP92_013460</name>
    <name evidence="2" type="ORF">HPP92_013902</name>
</gene>
<organism evidence="3 5">
    <name type="scientific">Vanilla planifolia</name>
    <name type="common">Vanilla</name>
    <dbReference type="NCBI Taxonomy" id="51239"/>
    <lineage>
        <taxon>Eukaryota</taxon>
        <taxon>Viridiplantae</taxon>
        <taxon>Streptophyta</taxon>
        <taxon>Embryophyta</taxon>
        <taxon>Tracheophyta</taxon>
        <taxon>Spermatophyta</taxon>
        <taxon>Magnoliopsida</taxon>
        <taxon>Liliopsida</taxon>
        <taxon>Asparagales</taxon>
        <taxon>Orchidaceae</taxon>
        <taxon>Vanilloideae</taxon>
        <taxon>Vanilleae</taxon>
        <taxon>Vanilla</taxon>
    </lineage>
</organism>
<comment type="caution">
    <text evidence="3">The sequence shown here is derived from an EMBL/GenBank/DDBJ whole genome shotgun (WGS) entry which is preliminary data.</text>
</comment>
<sequence>MLCFCSILADQQSAMTSVPFTEFLLSKISKISQTNLVRSIIPSSSRYGRRRWQGDDEAGAATPTPTPSPATSGYASEESSED</sequence>
<feature type="compositionally biased region" description="Low complexity" evidence="1">
    <location>
        <begin position="59"/>
        <end position="73"/>
    </location>
</feature>